<dbReference type="Proteomes" id="UP000325440">
    <property type="component" value="Unassembled WGS sequence"/>
</dbReference>
<dbReference type="PROSITE" id="PS50181">
    <property type="entry name" value="FBOX"/>
    <property type="match status" value="1"/>
</dbReference>
<dbReference type="EMBL" id="CABPRJ010000959">
    <property type="protein sequence ID" value="VVC32809.1"/>
    <property type="molecule type" value="Genomic_DNA"/>
</dbReference>
<dbReference type="Pfam" id="PF00646">
    <property type="entry name" value="F-box"/>
    <property type="match status" value="1"/>
</dbReference>
<dbReference type="InterPro" id="IPR036047">
    <property type="entry name" value="F-box-like_dom_sf"/>
</dbReference>
<accession>A0A5E4MR56</accession>
<evidence type="ECO:0000313" key="2">
    <source>
        <dbReference type="EMBL" id="VVC32809.1"/>
    </source>
</evidence>
<dbReference type="InterPro" id="IPR001810">
    <property type="entry name" value="F-box_dom"/>
</dbReference>
<evidence type="ECO:0000259" key="1">
    <source>
        <dbReference type="PROSITE" id="PS50181"/>
    </source>
</evidence>
<dbReference type="Gene3D" id="3.80.10.10">
    <property type="entry name" value="Ribonuclease Inhibitor"/>
    <property type="match status" value="2"/>
</dbReference>
<dbReference type="SUPFAM" id="SSF81383">
    <property type="entry name" value="F-box domain"/>
    <property type="match status" value="1"/>
</dbReference>
<sequence>MEKLPLEIITNIVKYLPFDDRHQMTLVNTTCHFATLHPKFAKKVLFNYDQTKYDDEPKGTSNKEICYHAQQFDYFKLALLNTQKCILNVRLNTVTFQQLEDIISVVDVSDRIVSLHLVNIDLLKDSFLDSITNNCFNLKELVLKQIFNITFTMKSRKQLLNLKSITFYMINISDEDFNILMQLAPNVTDIGLGQCKLIRWPQAIRRFYPQYRDNNSLTVFNSNLVFTSTNIINVLKTTKKLINLRLDECCDIFVELSSHIKLESLKFDGFKILCACSSPSYLEEINLKLSEHISLQKLEMDFMFCCALTAVTKLYNLKYLNVKVTEILCNTITCVPNFFESLVNMTHLKTLHFDILKDMENDDSTVAIPVSAMSNLTSLHLINCFIDVQKIIIFGKNLTNLKLSNGDILKGEDFQLLFKNLTSLRHLRIYNCTNLEDNNLMKSPISNLKGLISLKLFQSKLSYQCFQYIKCLDLKRLSISYLSLKLNHELEDFKTSLIQFSDLVPSLTDFQLYLTCNEYIWHNKLNALTEIKFSENDFFQSEINKCRTQYFAQVWETTRTAHLKKILVRIYLDTDILKILLLGEYDDDEVLLWYMSEEKKKSMIYYLQREVSKVIMKYLSAVI</sequence>
<dbReference type="AlphaFoldDB" id="A0A5E4MR56"/>
<gene>
    <name evidence="2" type="ORF">CINCED_3A001306</name>
</gene>
<keyword evidence="3" id="KW-1185">Reference proteome</keyword>
<protein>
    <submittedName>
        <fullName evidence="2">F-box domain,Leucine-rich repeat domain, L domain-like</fullName>
    </submittedName>
</protein>
<evidence type="ECO:0000313" key="3">
    <source>
        <dbReference type="Proteomes" id="UP000325440"/>
    </source>
</evidence>
<dbReference type="SUPFAM" id="SSF52047">
    <property type="entry name" value="RNI-like"/>
    <property type="match status" value="2"/>
</dbReference>
<dbReference type="OrthoDB" id="27842at2759"/>
<dbReference type="InterPro" id="IPR032675">
    <property type="entry name" value="LRR_dom_sf"/>
</dbReference>
<organism evidence="2 3">
    <name type="scientific">Cinara cedri</name>
    <dbReference type="NCBI Taxonomy" id="506608"/>
    <lineage>
        <taxon>Eukaryota</taxon>
        <taxon>Metazoa</taxon>
        <taxon>Ecdysozoa</taxon>
        <taxon>Arthropoda</taxon>
        <taxon>Hexapoda</taxon>
        <taxon>Insecta</taxon>
        <taxon>Pterygota</taxon>
        <taxon>Neoptera</taxon>
        <taxon>Paraneoptera</taxon>
        <taxon>Hemiptera</taxon>
        <taxon>Sternorrhyncha</taxon>
        <taxon>Aphidomorpha</taxon>
        <taxon>Aphidoidea</taxon>
        <taxon>Aphididae</taxon>
        <taxon>Lachninae</taxon>
        <taxon>Cinara</taxon>
    </lineage>
</organism>
<proteinExistence type="predicted"/>
<name>A0A5E4MR56_9HEMI</name>
<reference evidence="2 3" key="1">
    <citation type="submission" date="2019-08" db="EMBL/GenBank/DDBJ databases">
        <authorList>
            <person name="Alioto T."/>
            <person name="Alioto T."/>
            <person name="Gomez Garrido J."/>
        </authorList>
    </citation>
    <scope>NUCLEOTIDE SEQUENCE [LARGE SCALE GENOMIC DNA]</scope>
</reference>
<feature type="domain" description="F-box" evidence="1">
    <location>
        <begin position="1"/>
        <end position="28"/>
    </location>
</feature>